<organism evidence="1 2">
    <name type="scientific">Comamonas squillarum</name>
    <dbReference type="NCBI Taxonomy" id="2977320"/>
    <lineage>
        <taxon>Bacteria</taxon>
        <taxon>Pseudomonadati</taxon>
        <taxon>Pseudomonadota</taxon>
        <taxon>Betaproteobacteria</taxon>
        <taxon>Burkholderiales</taxon>
        <taxon>Comamonadaceae</taxon>
        <taxon>Comamonas</taxon>
    </lineage>
</organism>
<proteinExistence type="predicted"/>
<keyword evidence="2" id="KW-1185">Reference proteome</keyword>
<evidence type="ECO:0000313" key="2">
    <source>
        <dbReference type="Proteomes" id="UP001058290"/>
    </source>
</evidence>
<gene>
    <name evidence="1" type="ORF">N4T19_17205</name>
</gene>
<protein>
    <submittedName>
        <fullName evidence="1">Uncharacterized protein</fullName>
    </submittedName>
</protein>
<dbReference type="Proteomes" id="UP001058290">
    <property type="component" value="Chromosome"/>
</dbReference>
<evidence type="ECO:0000313" key="1">
    <source>
        <dbReference type="EMBL" id="UXC17429.1"/>
    </source>
</evidence>
<dbReference type="RefSeq" id="WP_260718619.1">
    <property type="nucleotide sequence ID" value="NZ_CP104377.1"/>
</dbReference>
<name>A0ABY5ZY92_9BURK</name>
<sequence length="58" mass="6427">MKMGLQRIAMPAHLMRKARGEVVVFDLERGRNAGCSTFRPLMGGIYLGGWLHMAAYGC</sequence>
<dbReference type="EMBL" id="CP104377">
    <property type="protein sequence ID" value="UXC17429.1"/>
    <property type="molecule type" value="Genomic_DNA"/>
</dbReference>
<reference evidence="1" key="1">
    <citation type="submission" date="2022-09" db="EMBL/GenBank/DDBJ databases">
        <title>Bacterial diversity in gut of crayfish and pufferfish.</title>
        <authorList>
            <person name="Huang Y."/>
        </authorList>
    </citation>
    <scope>NUCLEOTIDE SEQUENCE</scope>
    <source>
        <strain evidence="1">PR12</strain>
    </source>
</reference>
<accession>A0ABY5ZY92</accession>